<evidence type="ECO:0000313" key="2">
    <source>
        <dbReference type="Proteomes" id="UP001151760"/>
    </source>
</evidence>
<evidence type="ECO:0000313" key="1">
    <source>
        <dbReference type="EMBL" id="GJS51932.1"/>
    </source>
</evidence>
<proteinExistence type="predicted"/>
<gene>
    <name evidence="1" type="ORF">Tco_0625294</name>
</gene>
<protein>
    <submittedName>
        <fullName evidence="1">Uncharacterized protein</fullName>
    </submittedName>
</protein>
<reference evidence="1" key="2">
    <citation type="submission" date="2022-01" db="EMBL/GenBank/DDBJ databases">
        <authorList>
            <person name="Yamashiro T."/>
            <person name="Shiraishi A."/>
            <person name="Satake H."/>
            <person name="Nakayama K."/>
        </authorList>
    </citation>
    <scope>NUCLEOTIDE SEQUENCE</scope>
</reference>
<name>A0ABQ4WGD4_9ASTR</name>
<dbReference type="Proteomes" id="UP001151760">
    <property type="component" value="Unassembled WGS sequence"/>
</dbReference>
<keyword evidence="2" id="KW-1185">Reference proteome</keyword>
<organism evidence="1 2">
    <name type="scientific">Tanacetum coccineum</name>
    <dbReference type="NCBI Taxonomy" id="301880"/>
    <lineage>
        <taxon>Eukaryota</taxon>
        <taxon>Viridiplantae</taxon>
        <taxon>Streptophyta</taxon>
        <taxon>Embryophyta</taxon>
        <taxon>Tracheophyta</taxon>
        <taxon>Spermatophyta</taxon>
        <taxon>Magnoliopsida</taxon>
        <taxon>eudicotyledons</taxon>
        <taxon>Gunneridae</taxon>
        <taxon>Pentapetalae</taxon>
        <taxon>asterids</taxon>
        <taxon>campanulids</taxon>
        <taxon>Asterales</taxon>
        <taxon>Asteraceae</taxon>
        <taxon>Asteroideae</taxon>
        <taxon>Anthemideae</taxon>
        <taxon>Anthemidinae</taxon>
        <taxon>Tanacetum</taxon>
    </lineage>
</organism>
<comment type="caution">
    <text evidence="1">The sequence shown here is derived from an EMBL/GenBank/DDBJ whole genome shotgun (WGS) entry which is preliminary data.</text>
</comment>
<dbReference type="EMBL" id="BQNB010008619">
    <property type="protein sequence ID" value="GJS51932.1"/>
    <property type="molecule type" value="Genomic_DNA"/>
</dbReference>
<reference evidence="1" key="1">
    <citation type="journal article" date="2022" name="Int. J. Mol. Sci.">
        <title>Draft Genome of Tanacetum Coccineum: Genomic Comparison of Closely Related Tanacetum-Family Plants.</title>
        <authorList>
            <person name="Yamashiro T."/>
            <person name="Shiraishi A."/>
            <person name="Nakayama K."/>
            <person name="Satake H."/>
        </authorList>
    </citation>
    <scope>NUCLEOTIDE SEQUENCE</scope>
</reference>
<sequence>MGRGLHHGISSSSPGTSMISGGKFLDSTIVASVEPLNSEQRNFERQIFKLEDFLDADHKTFPSSGPDVQLPLF</sequence>
<accession>A0ABQ4WGD4</accession>